<dbReference type="HOGENOM" id="CLU_001265_14_0_11"/>
<accession>H8G5A3</accession>
<evidence type="ECO:0000313" key="10">
    <source>
        <dbReference type="EMBL" id="EHY87157.1"/>
    </source>
</evidence>
<feature type="transmembrane region" description="Helical" evidence="8">
    <location>
        <begin position="111"/>
        <end position="137"/>
    </location>
</feature>
<sequence>MGAGSRAERTTTAVGGRPVLMLVVATIGFGLNFWAWSLLSPLAPALARDLGLSAFEKSLVVAVPVVVGSLGRIPIGALTDRFGGHRMFPLVSLATIVPVLFLGFAGDTSLVALLAGGFVLGIGGTVFAVGMPFVNAWFPPHRRGLANGIYGVGMGGTAVGALTTVALVDLWGTPTPFLVTAVCLAVYALIATLVLRDPPGGTTQAEPFTHRLRTALRMPVTWQASALYALAFGGYVAFSVYLPAYLESAYALAEADAASRMAGFVVVAVVMRPVGGWLSDRLGPVSVYSASMAVVAAGAVVQSFTPPLMPLGTVAFLVMATGFGLGTGAVFTLVPLLTPPERVGGVTGVVGAAGGLGGFVPPLVMGAVYGRLGSYAVGLIALAVVAAAMVGFTLTTVQRGVRAHRTPNHRDLDGRFARPTGPRFRRGGRAHHRRQYLRARRKGTPP</sequence>
<dbReference type="Pfam" id="PF07690">
    <property type="entry name" value="MFS_1"/>
    <property type="match status" value="1"/>
</dbReference>
<dbReference type="PANTHER" id="PTHR23515">
    <property type="entry name" value="HIGH-AFFINITY NITRATE TRANSPORTER 2.3"/>
    <property type="match status" value="1"/>
</dbReference>
<evidence type="ECO:0000259" key="9">
    <source>
        <dbReference type="PROSITE" id="PS50850"/>
    </source>
</evidence>
<feature type="transmembrane region" description="Helical" evidence="8">
    <location>
        <begin position="258"/>
        <end position="278"/>
    </location>
</feature>
<evidence type="ECO:0000313" key="11">
    <source>
        <dbReference type="Proteomes" id="UP000004705"/>
    </source>
</evidence>
<organism evidence="10 11">
    <name type="scientific">Saccharomonospora azurea NA-128</name>
    <dbReference type="NCBI Taxonomy" id="882081"/>
    <lineage>
        <taxon>Bacteria</taxon>
        <taxon>Bacillati</taxon>
        <taxon>Actinomycetota</taxon>
        <taxon>Actinomycetes</taxon>
        <taxon>Pseudonocardiales</taxon>
        <taxon>Pseudonocardiaceae</taxon>
        <taxon>Saccharomonospora</taxon>
    </lineage>
</organism>
<feature type="transmembrane region" description="Helical" evidence="8">
    <location>
        <begin position="20"/>
        <end position="39"/>
    </location>
</feature>
<feature type="transmembrane region" description="Helical" evidence="8">
    <location>
        <begin position="226"/>
        <end position="246"/>
    </location>
</feature>
<evidence type="ECO:0000256" key="5">
    <source>
        <dbReference type="ARBA" id="ARBA00023063"/>
    </source>
</evidence>
<feature type="transmembrane region" description="Helical" evidence="8">
    <location>
        <begin position="311"/>
        <end position="334"/>
    </location>
</feature>
<dbReference type="InterPro" id="IPR020846">
    <property type="entry name" value="MFS_dom"/>
</dbReference>
<dbReference type="GO" id="GO:0005886">
    <property type="term" value="C:plasma membrane"/>
    <property type="evidence" value="ECO:0007669"/>
    <property type="project" value="UniProtKB-SubCell"/>
</dbReference>
<keyword evidence="3 8" id="KW-0812">Transmembrane</keyword>
<dbReference type="GO" id="GO:0042128">
    <property type="term" value="P:nitrate assimilation"/>
    <property type="evidence" value="ECO:0007669"/>
    <property type="project" value="UniProtKB-KW"/>
</dbReference>
<dbReference type="PROSITE" id="PS50850">
    <property type="entry name" value="MFS"/>
    <property type="match status" value="1"/>
</dbReference>
<reference evidence="10 11" key="1">
    <citation type="journal article" date="2012" name="Stand. Genomic Sci.">
        <title>Genome sequence of the soil bacterium Saccharomonospora azurea type strain (NA-128(T)).</title>
        <authorList>
            <person name="Klenk H.P."/>
            <person name="Held B."/>
            <person name="Lucas S."/>
            <person name="Lapidus A."/>
            <person name="Copeland A."/>
            <person name="Hammon N."/>
            <person name="Pitluck S."/>
            <person name="Goodwin L.A."/>
            <person name="Han C."/>
            <person name="Tapia R."/>
            <person name="Brambilla E.M."/>
            <person name="Potter G."/>
            <person name="Land M."/>
            <person name="Ivanova N."/>
            <person name="Rohde M."/>
            <person name="Goker M."/>
            <person name="Detter J.C."/>
            <person name="Kyrpides N.C."/>
            <person name="Woyke T."/>
        </authorList>
    </citation>
    <scope>NUCLEOTIDE SEQUENCE [LARGE SCALE GENOMIC DNA]</scope>
    <source>
        <strain evidence="10 11">NA-128</strain>
    </source>
</reference>
<gene>
    <name evidence="10" type="ORF">SacazDRAFT_00169</name>
</gene>
<feature type="transmembrane region" description="Helical" evidence="8">
    <location>
        <begin position="285"/>
        <end position="305"/>
    </location>
</feature>
<dbReference type="GO" id="GO:0015112">
    <property type="term" value="F:nitrate transmembrane transporter activity"/>
    <property type="evidence" value="ECO:0007669"/>
    <property type="project" value="InterPro"/>
</dbReference>
<evidence type="ECO:0000256" key="4">
    <source>
        <dbReference type="ARBA" id="ARBA00022989"/>
    </source>
</evidence>
<protein>
    <submittedName>
        <fullName evidence="10">Nitrate/nitrite transporter</fullName>
    </submittedName>
</protein>
<dbReference type="Gene3D" id="1.20.1250.20">
    <property type="entry name" value="MFS general substrate transporter like domains"/>
    <property type="match status" value="2"/>
</dbReference>
<evidence type="ECO:0000256" key="2">
    <source>
        <dbReference type="ARBA" id="ARBA00008432"/>
    </source>
</evidence>
<dbReference type="InterPro" id="IPR044772">
    <property type="entry name" value="NO3_transporter"/>
</dbReference>
<proteinExistence type="inferred from homology"/>
<keyword evidence="6 8" id="KW-0472">Membrane</keyword>
<evidence type="ECO:0000256" key="8">
    <source>
        <dbReference type="SAM" id="Phobius"/>
    </source>
</evidence>
<evidence type="ECO:0000256" key="6">
    <source>
        <dbReference type="ARBA" id="ARBA00023136"/>
    </source>
</evidence>
<keyword evidence="11" id="KW-1185">Reference proteome</keyword>
<keyword evidence="4 8" id="KW-1133">Transmembrane helix</keyword>
<dbReference type="OrthoDB" id="9771451at2"/>
<dbReference type="GO" id="GO:0015108">
    <property type="term" value="F:chloride transmembrane transporter activity"/>
    <property type="evidence" value="ECO:0007669"/>
    <property type="project" value="InterPro"/>
</dbReference>
<feature type="transmembrane region" description="Helical" evidence="8">
    <location>
        <begin position="87"/>
        <end position="105"/>
    </location>
</feature>
<dbReference type="AlphaFoldDB" id="H8G5A3"/>
<name>H8G5A3_9PSEU</name>
<dbReference type="SUPFAM" id="SSF103473">
    <property type="entry name" value="MFS general substrate transporter"/>
    <property type="match status" value="1"/>
</dbReference>
<evidence type="ECO:0000256" key="7">
    <source>
        <dbReference type="SAM" id="MobiDB-lite"/>
    </source>
</evidence>
<comment type="similarity">
    <text evidence="2">Belongs to the major facilitator superfamily. Nitrate/nitrite porter (TC 2.A.1.8) family.</text>
</comment>
<dbReference type="InterPro" id="IPR001807">
    <property type="entry name" value="ClC"/>
</dbReference>
<evidence type="ECO:0000256" key="1">
    <source>
        <dbReference type="ARBA" id="ARBA00004651"/>
    </source>
</evidence>
<feature type="transmembrane region" description="Helical" evidence="8">
    <location>
        <begin position="346"/>
        <end position="369"/>
    </location>
</feature>
<comment type="subcellular location">
    <subcellularLocation>
        <location evidence="1">Cell membrane</location>
        <topology evidence="1">Multi-pass membrane protein</topology>
    </subcellularLocation>
</comment>
<feature type="transmembrane region" description="Helical" evidence="8">
    <location>
        <begin position="59"/>
        <end position="75"/>
    </location>
</feature>
<feature type="region of interest" description="Disordered" evidence="7">
    <location>
        <begin position="406"/>
        <end position="446"/>
    </location>
</feature>
<dbReference type="RefSeq" id="WP_005437748.1">
    <property type="nucleotide sequence ID" value="NZ_CM001466.1"/>
</dbReference>
<feature type="transmembrane region" description="Helical" evidence="8">
    <location>
        <begin position="177"/>
        <end position="195"/>
    </location>
</feature>
<dbReference type="EMBL" id="CM001466">
    <property type="protein sequence ID" value="EHY87157.1"/>
    <property type="molecule type" value="Genomic_DNA"/>
</dbReference>
<keyword evidence="5" id="KW-0534">Nitrate assimilation</keyword>
<dbReference type="InterPro" id="IPR036259">
    <property type="entry name" value="MFS_trans_sf"/>
</dbReference>
<dbReference type="InterPro" id="IPR011701">
    <property type="entry name" value="MFS"/>
</dbReference>
<evidence type="ECO:0000256" key="3">
    <source>
        <dbReference type="ARBA" id="ARBA00022692"/>
    </source>
</evidence>
<feature type="transmembrane region" description="Helical" evidence="8">
    <location>
        <begin position="375"/>
        <end position="397"/>
    </location>
</feature>
<dbReference type="PRINTS" id="PR00762">
    <property type="entry name" value="CLCHANNEL"/>
</dbReference>
<feature type="domain" description="Major facilitator superfamily (MFS) profile" evidence="9">
    <location>
        <begin position="21"/>
        <end position="399"/>
    </location>
</feature>
<feature type="compositionally biased region" description="Basic residues" evidence="7">
    <location>
        <begin position="423"/>
        <end position="446"/>
    </location>
</feature>
<dbReference type="Proteomes" id="UP000004705">
    <property type="component" value="Chromosome"/>
</dbReference>
<feature type="transmembrane region" description="Helical" evidence="8">
    <location>
        <begin position="149"/>
        <end position="171"/>
    </location>
</feature>